<dbReference type="RefSeq" id="WP_315731027.1">
    <property type="nucleotide sequence ID" value="NZ_JAVYII010000001.1"/>
</dbReference>
<gene>
    <name evidence="2" type="ORF">RDV89_02560</name>
</gene>
<dbReference type="Proteomes" id="UP001268542">
    <property type="component" value="Unassembled WGS sequence"/>
</dbReference>
<feature type="chain" id="PRO_5045371792" evidence="1">
    <location>
        <begin position="28"/>
        <end position="153"/>
    </location>
</feature>
<sequence length="153" mass="15410">MPTRDATFALVAATSVVLALGGCNALADELSGGEDSARAAAAVEEALVAALPDAEGVDTRSNKSGFSQVLGVTVTWPAGSPLDAGTVRTGVTTLCESLRDHDSASLAFVQEPDGLVDLTASWPAAFPDGPDVLDNDGAGVTLYESDCEQVTGA</sequence>
<feature type="signal peptide" evidence="1">
    <location>
        <begin position="1"/>
        <end position="27"/>
    </location>
</feature>
<name>A0ABU3PRT6_9ACTN</name>
<evidence type="ECO:0000256" key="1">
    <source>
        <dbReference type="SAM" id="SignalP"/>
    </source>
</evidence>
<accession>A0ABU3PRT6</accession>
<dbReference type="EMBL" id="JAVYII010000001">
    <property type="protein sequence ID" value="MDT9591933.1"/>
    <property type="molecule type" value="Genomic_DNA"/>
</dbReference>
<evidence type="ECO:0000313" key="2">
    <source>
        <dbReference type="EMBL" id="MDT9591933.1"/>
    </source>
</evidence>
<keyword evidence="1" id="KW-0732">Signal</keyword>
<protein>
    <submittedName>
        <fullName evidence="2">Uncharacterized protein</fullName>
    </submittedName>
</protein>
<evidence type="ECO:0000313" key="3">
    <source>
        <dbReference type="Proteomes" id="UP001268542"/>
    </source>
</evidence>
<reference evidence="2 3" key="1">
    <citation type="submission" date="2023-08" db="EMBL/GenBank/DDBJ databases">
        <title>Nocardioides seae sp. nov., a bacterium isolated from a soil.</title>
        <authorList>
            <person name="Wang X."/>
        </authorList>
    </citation>
    <scope>NUCLEOTIDE SEQUENCE [LARGE SCALE GENOMIC DNA]</scope>
    <source>
        <strain evidence="2 3">YZH12</strain>
    </source>
</reference>
<keyword evidence="3" id="KW-1185">Reference proteome</keyword>
<dbReference type="PROSITE" id="PS51257">
    <property type="entry name" value="PROKAR_LIPOPROTEIN"/>
    <property type="match status" value="1"/>
</dbReference>
<organism evidence="2 3">
    <name type="scientific">Nocardioides imazamoxiresistens</name>
    <dbReference type="NCBI Taxonomy" id="3231893"/>
    <lineage>
        <taxon>Bacteria</taxon>
        <taxon>Bacillati</taxon>
        <taxon>Actinomycetota</taxon>
        <taxon>Actinomycetes</taxon>
        <taxon>Propionibacteriales</taxon>
        <taxon>Nocardioidaceae</taxon>
        <taxon>Nocardioides</taxon>
    </lineage>
</organism>
<proteinExistence type="predicted"/>
<comment type="caution">
    <text evidence="2">The sequence shown here is derived from an EMBL/GenBank/DDBJ whole genome shotgun (WGS) entry which is preliminary data.</text>
</comment>